<name>A0A9E7G7L0_9LILI</name>
<protein>
    <submittedName>
        <fullName evidence="1">Uncharacterized protein</fullName>
    </submittedName>
</protein>
<gene>
    <name evidence="1" type="ORF">MUK42_32818</name>
</gene>
<reference evidence="1" key="1">
    <citation type="submission" date="2022-05" db="EMBL/GenBank/DDBJ databases">
        <title>The Musa troglodytarum L. genome provides insights into the mechanism of non-climacteric behaviour and enrichment of carotenoids.</title>
        <authorList>
            <person name="Wang J."/>
        </authorList>
    </citation>
    <scope>NUCLEOTIDE SEQUENCE</scope>
    <source>
        <tissue evidence="1">Leaf</tissue>
    </source>
</reference>
<keyword evidence="2" id="KW-1185">Reference proteome</keyword>
<sequence length="74" mass="8431">MMPCCPLIAAVPMGPRSNERFEMRWSNSSLLRFFWVFSGKSFLDISNNRSVGKSRFLLLVITGCSEMHFVLGAR</sequence>
<dbReference type="EMBL" id="CP097508">
    <property type="protein sequence ID" value="URE09565.1"/>
    <property type="molecule type" value="Genomic_DNA"/>
</dbReference>
<dbReference type="Proteomes" id="UP001055439">
    <property type="component" value="Chromosome 6"/>
</dbReference>
<proteinExistence type="predicted"/>
<accession>A0A9E7G7L0</accession>
<evidence type="ECO:0000313" key="1">
    <source>
        <dbReference type="EMBL" id="URE09565.1"/>
    </source>
</evidence>
<organism evidence="1 2">
    <name type="scientific">Musa troglodytarum</name>
    <name type="common">fe'i banana</name>
    <dbReference type="NCBI Taxonomy" id="320322"/>
    <lineage>
        <taxon>Eukaryota</taxon>
        <taxon>Viridiplantae</taxon>
        <taxon>Streptophyta</taxon>
        <taxon>Embryophyta</taxon>
        <taxon>Tracheophyta</taxon>
        <taxon>Spermatophyta</taxon>
        <taxon>Magnoliopsida</taxon>
        <taxon>Liliopsida</taxon>
        <taxon>Zingiberales</taxon>
        <taxon>Musaceae</taxon>
        <taxon>Musa</taxon>
    </lineage>
</organism>
<dbReference type="AlphaFoldDB" id="A0A9E7G7L0"/>
<evidence type="ECO:0000313" key="2">
    <source>
        <dbReference type="Proteomes" id="UP001055439"/>
    </source>
</evidence>